<dbReference type="SMART" id="SM00015">
    <property type="entry name" value="IQ"/>
    <property type="match status" value="1"/>
</dbReference>
<dbReference type="PANTHER" id="PTHR14871:SF1">
    <property type="entry name" value="DYNEIN REGULATORY COMPLEX PROTEIN 9"/>
    <property type="match status" value="1"/>
</dbReference>
<comment type="subcellular location">
    <subcellularLocation>
        <location evidence="1">Cytoplasm</location>
        <location evidence="1">Cytoskeleton</location>
        <location evidence="1">Flagellum axoneme</location>
    </subcellularLocation>
</comment>
<evidence type="ECO:0000313" key="12">
    <source>
        <dbReference type="RefSeq" id="XP_017770203.1"/>
    </source>
</evidence>
<evidence type="ECO:0000256" key="4">
    <source>
        <dbReference type="ARBA" id="ARBA00022490"/>
    </source>
</evidence>
<gene>
    <name evidence="12" type="primary">LOC108557966</name>
</gene>
<comment type="similarity">
    <text evidence="2">Belongs to the DRC9 family.</text>
</comment>
<reference evidence="12" key="1">
    <citation type="submission" date="2025-08" db="UniProtKB">
        <authorList>
            <consortium name="RefSeq"/>
        </authorList>
    </citation>
    <scope>IDENTIFICATION</scope>
    <source>
        <tissue evidence="12">Whole Larva</tissue>
    </source>
</reference>
<sequence>MPKIRDKATITWIVNGEEVDEDVILYDEDEENVDFEKEEEHESSEKDFDTFEHDLMCQIDMVILNDVLEKVAILKAIAQKDLKPCEFKFPKYKSIEERYGDKIDYGGEFYSEAKKRLLDLTTLYSVIFKTIEDIWKLNSIASLVEGTSILKKLYREENELFHDDVYTIQVENDMKNKLLTQGGILDKQYKDKLELLRRLELEFERSIGYGNLEYKYMERWEYSRKHQGKIMLEDKEAHFEEIVNNSQMQMELQKRIHTDIVRYFEESQEDMQSQIQYWMDRYEEEVEVRDAELLRMRMERDQQMEYYLAQKAMYEEHAEFVIYWGAIREERRIAAEIFERETKAAIRIQAWWRGLMVRKKLGRFGKKKRGKKGKGGKDAKKDKKKKK</sequence>
<evidence type="ECO:0000256" key="5">
    <source>
        <dbReference type="ARBA" id="ARBA00022846"/>
    </source>
</evidence>
<dbReference type="PANTHER" id="PTHR14871">
    <property type="entry name" value="DYNEIN REGULATORY COMPLEX PROTEIN 9"/>
    <property type="match status" value="1"/>
</dbReference>
<dbReference type="InterPro" id="IPR042618">
    <property type="entry name" value="IQCG"/>
</dbReference>
<evidence type="ECO:0000256" key="10">
    <source>
        <dbReference type="SAM" id="MobiDB-lite"/>
    </source>
</evidence>
<keyword evidence="4" id="KW-0963">Cytoplasm</keyword>
<evidence type="ECO:0000256" key="8">
    <source>
        <dbReference type="ARBA" id="ARBA00023273"/>
    </source>
</evidence>
<keyword evidence="7" id="KW-0206">Cytoskeleton</keyword>
<keyword evidence="8" id="KW-0966">Cell projection</keyword>
<accession>A0ABM1M6K3</accession>
<proteinExistence type="inferred from homology"/>
<dbReference type="PROSITE" id="PS50096">
    <property type="entry name" value="IQ"/>
    <property type="match status" value="1"/>
</dbReference>
<dbReference type="RefSeq" id="XP_017770203.1">
    <property type="nucleotide sequence ID" value="XM_017914714.1"/>
</dbReference>
<keyword evidence="11" id="KW-1185">Reference proteome</keyword>
<evidence type="ECO:0000313" key="11">
    <source>
        <dbReference type="Proteomes" id="UP000695000"/>
    </source>
</evidence>
<evidence type="ECO:0000256" key="3">
    <source>
        <dbReference type="ARBA" id="ARBA00013738"/>
    </source>
</evidence>
<feature type="compositionally biased region" description="Basic residues" evidence="10">
    <location>
        <begin position="363"/>
        <end position="374"/>
    </location>
</feature>
<dbReference type="Proteomes" id="UP000695000">
    <property type="component" value="Unplaced"/>
</dbReference>
<dbReference type="GeneID" id="108557966"/>
<evidence type="ECO:0000256" key="1">
    <source>
        <dbReference type="ARBA" id="ARBA00004611"/>
    </source>
</evidence>
<protein>
    <recommendedName>
        <fullName evidence="3">Dynein regulatory complex protein 9</fullName>
    </recommendedName>
    <alternativeName>
        <fullName evidence="9">IQ domain-containing protein G</fullName>
    </alternativeName>
</protein>
<keyword evidence="6" id="KW-0969">Cilium</keyword>
<dbReference type="InterPro" id="IPR000048">
    <property type="entry name" value="IQ_motif_EF-hand-BS"/>
</dbReference>
<feature type="region of interest" description="Disordered" evidence="10">
    <location>
        <begin position="363"/>
        <end position="387"/>
    </location>
</feature>
<evidence type="ECO:0000256" key="9">
    <source>
        <dbReference type="ARBA" id="ARBA00032183"/>
    </source>
</evidence>
<dbReference type="Pfam" id="PF00612">
    <property type="entry name" value="IQ"/>
    <property type="match status" value="1"/>
</dbReference>
<organism evidence="11 12">
    <name type="scientific">Nicrophorus vespilloides</name>
    <name type="common">Boreal carrion beetle</name>
    <dbReference type="NCBI Taxonomy" id="110193"/>
    <lineage>
        <taxon>Eukaryota</taxon>
        <taxon>Metazoa</taxon>
        <taxon>Ecdysozoa</taxon>
        <taxon>Arthropoda</taxon>
        <taxon>Hexapoda</taxon>
        <taxon>Insecta</taxon>
        <taxon>Pterygota</taxon>
        <taxon>Neoptera</taxon>
        <taxon>Endopterygota</taxon>
        <taxon>Coleoptera</taxon>
        <taxon>Polyphaga</taxon>
        <taxon>Staphyliniformia</taxon>
        <taxon>Silphidae</taxon>
        <taxon>Nicrophorinae</taxon>
        <taxon>Nicrophorus</taxon>
    </lineage>
</organism>
<name>A0ABM1M6K3_NICVS</name>
<keyword evidence="5" id="KW-0282">Flagellum</keyword>
<evidence type="ECO:0000256" key="6">
    <source>
        <dbReference type="ARBA" id="ARBA00023069"/>
    </source>
</evidence>
<evidence type="ECO:0000256" key="7">
    <source>
        <dbReference type="ARBA" id="ARBA00023212"/>
    </source>
</evidence>
<dbReference type="CDD" id="cd23766">
    <property type="entry name" value="IQCG"/>
    <property type="match status" value="1"/>
</dbReference>
<evidence type="ECO:0000256" key="2">
    <source>
        <dbReference type="ARBA" id="ARBA00008222"/>
    </source>
</evidence>